<dbReference type="RefSeq" id="WP_067005518.1">
    <property type="nucleotide sequence ID" value="NZ_BNDU01000012.1"/>
</dbReference>
<keyword evidence="2" id="KW-1185">Reference proteome</keyword>
<accession>A0A101NG56</accession>
<reference evidence="1 2" key="1">
    <citation type="submission" date="2015-10" db="EMBL/GenBank/DDBJ databases">
        <title>Draft genome sequence of Streptomyces cellostaticus DSM 40189, type strain for the species Streptomyces cellostaticus.</title>
        <authorList>
            <person name="Ruckert C."/>
            <person name="Winkler A."/>
            <person name="Kalinowski J."/>
            <person name="Kampfer P."/>
            <person name="Glaeser S."/>
        </authorList>
    </citation>
    <scope>NUCLEOTIDE SEQUENCE [LARGE SCALE GENOMIC DNA]</scope>
    <source>
        <strain evidence="1 2">DSM 40189</strain>
    </source>
</reference>
<dbReference type="EMBL" id="LMWL01000061">
    <property type="protein sequence ID" value="KUM92619.1"/>
    <property type="molecule type" value="Genomic_DNA"/>
</dbReference>
<dbReference type="Proteomes" id="UP000054241">
    <property type="component" value="Unassembled WGS sequence"/>
</dbReference>
<comment type="caution">
    <text evidence="1">The sequence shown here is derived from an EMBL/GenBank/DDBJ whole genome shotgun (WGS) entry which is preliminary data.</text>
</comment>
<evidence type="ECO:0008006" key="3">
    <source>
        <dbReference type="Google" id="ProtNLM"/>
    </source>
</evidence>
<protein>
    <recommendedName>
        <fullName evidence="3">Metallo-beta-lactamase domain-containing protein</fullName>
    </recommendedName>
</protein>
<dbReference type="STRING" id="67285.AQI88_31130"/>
<dbReference type="InterPro" id="IPR052159">
    <property type="entry name" value="Competence_DNA_uptake"/>
</dbReference>
<sequence>MPAEVIFFNVGQGDCTFLWFYEVPGGGSGLSNLADRVGVAAALIDCGGKPSIPHRSTHGRPGTNDERTVAHIREVIADRLARNAGASRGKLDYLFLSHSDADHYNLLEPLLCNAAKTLDFGIQDVWYTGDPREFHKGDTDAFTYKLLEPGEQHRLTNGAHRVVNDPKSVGLYPANQRVEIAPTVAGLPELYLVCSSLYAIVDGRKVTSKTRGKRPSTWTNAASLVFMLRGRPAAGDERRQKVLLMADAERGVEDFLRESDLVDSRYQREKNLWLKAGHHGSAEATSKDWLDYTTPDALFFSSGLGRFGGTGMPADTKLNEIRTTLAAHSLPQPVIAPTQQHPYGSFQRGRTPPFVIQNATEGICTTLAEAPPPSGRDWLGVDWHLILDDPRPGDYHLAFV</sequence>
<dbReference type="Gene3D" id="3.60.15.10">
    <property type="entry name" value="Ribonuclease Z/Hydroxyacylglutathione hydrolase-like"/>
    <property type="match status" value="1"/>
</dbReference>
<name>A0A101NG56_9ACTN</name>
<dbReference type="PANTHER" id="PTHR30619:SF1">
    <property type="entry name" value="RECOMBINATION PROTEIN 2"/>
    <property type="match status" value="1"/>
</dbReference>
<dbReference type="InterPro" id="IPR036866">
    <property type="entry name" value="RibonucZ/Hydroxyglut_hydro"/>
</dbReference>
<dbReference type="PANTHER" id="PTHR30619">
    <property type="entry name" value="DNA INTERNALIZATION/COMPETENCE PROTEIN COMEC/REC2"/>
    <property type="match status" value="1"/>
</dbReference>
<gene>
    <name evidence="1" type="ORF">AQI88_31130</name>
</gene>
<dbReference type="AlphaFoldDB" id="A0A101NG56"/>
<dbReference type="SUPFAM" id="SSF56281">
    <property type="entry name" value="Metallo-hydrolase/oxidoreductase"/>
    <property type="match status" value="1"/>
</dbReference>
<dbReference type="OrthoDB" id="9783680at2"/>
<evidence type="ECO:0000313" key="1">
    <source>
        <dbReference type="EMBL" id="KUM92619.1"/>
    </source>
</evidence>
<organism evidence="1 2">
    <name type="scientific">Streptomyces cellostaticus</name>
    <dbReference type="NCBI Taxonomy" id="67285"/>
    <lineage>
        <taxon>Bacteria</taxon>
        <taxon>Bacillati</taxon>
        <taxon>Actinomycetota</taxon>
        <taxon>Actinomycetes</taxon>
        <taxon>Kitasatosporales</taxon>
        <taxon>Streptomycetaceae</taxon>
        <taxon>Streptomyces</taxon>
    </lineage>
</organism>
<proteinExistence type="predicted"/>
<evidence type="ECO:0000313" key="2">
    <source>
        <dbReference type="Proteomes" id="UP000054241"/>
    </source>
</evidence>